<name>A0A6V8LET9_9ACTN</name>
<evidence type="ECO:0000313" key="4">
    <source>
        <dbReference type="Proteomes" id="UP000482960"/>
    </source>
</evidence>
<keyword evidence="1" id="KW-0521">NADP</keyword>
<dbReference type="Pfam" id="PF13602">
    <property type="entry name" value="ADH_zinc_N_2"/>
    <property type="match status" value="1"/>
</dbReference>
<feature type="domain" description="Enoyl reductase (ER)" evidence="2">
    <location>
        <begin position="10"/>
        <end position="319"/>
    </location>
</feature>
<dbReference type="RefSeq" id="WP_173081140.1">
    <property type="nucleotide sequence ID" value="NZ_BAABJB010000038.1"/>
</dbReference>
<sequence>MRFIEIAEFGGPEVLVVREASAPVPGTGEVLVEVAAADVLWVETRIRQGNGAPYFPVQPPYRPGVGVAGTVSAAGDGVDPAWLGRRVISRTGEHGGYTDRALVPAAGLIPVPDGVDLRDAAALLHDGVTALTLADIVRIEPGDRVLVTAAGGGLGVLLVQLAHAAGARVVAAGRGAAKLERVRQQGADAVVDYSTPDWIDRVRAAVGGLDVVFDGAGGAYGRAALDLVAPGGRFSAHGTPSGEFAAVDPDDAKTRGIIATGIAEVQLSPEQFQGYAARALAEAAAGRLRPLIGQTYPLERAPEAHAAIETRAAVGKTLLVV</sequence>
<organism evidence="3 4">
    <name type="scientific">Phytohabitans rumicis</name>
    <dbReference type="NCBI Taxonomy" id="1076125"/>
    <lineage>
        <taxon>Bacteria</taxon>
        <taxon>Bacillati</taxon>
        <taxon>Actinomycetota</taxon>
        <taxon>Actinomycetes</taxon>
        <taxon>Micromonosporales</taxon>
        <taxon>Micromonosporaceae</taxon>
    </lineage>
</organism>
<dbReference type="SUPFAM" id="SSF50129">
    <property type="entry name" value="GroES-like"/>
    <property type="match status" value="1"/>
</dbReference>
<reference evidence="3 4" key="2">
    <citation type="submission" date="2020-03" db="EMBL/GenBank/DDBJ databases">
        <authorList>
            <person name="Ichikawa N."/>
            <person name="Kimura A."/>
            <person name="Kitahashi Y."/>
            <person name="Uohara A."/>
        </authorList>
    </citation>
    <scope>NUCLEOTIDE SEQUENCE [LARGE SCALE GENOMIC DNA]</scope>
    <source>
        <strain evidence="3 4">NBRC 108638</strain>
    </source>
</reference>
<gene>
    <name evidence="3" type="primary">qor_5</name>
    <name evidence="3" type="ORF">Prum_078220</name>
</gene>
<proteinExistence type="predicted"/>
<dbReference type="PANTHER" id="PTHR44154">
    <property type="entry name" value="QUINONE OXIDOREDUCTASE"/>
    <property type="match status" value="1"/>
</dbReference>
<accession>A0A6V8LET9</accession>
<evidence type="ECO:0000313" key="3">
    <source>
        <dbReference type="EMBL" id="GFJ94180.1"/>
    </source>
</evidence>
<dbReference type="InterPro" id="IPR011032">
    <property type="entry name" value="GroES-like_sf"/>
</dbReference>
<dbReference type="Pfam" id="PF08240">
    <property type="entry name" value="ADH_N"/>
    <property type="match status" value="1"/>
</dbReference>
<reference evidence="3 4" key="1">
    <citation type="submission" date="2020-03" db="EMBL/GenBank/DDBJ databases">
        <title>Whole genome shotgun sequence of Phytohabitans rumicis NBRC 108638.</title>
        <authorList>
            <person name="Komaki H."/>
            <person name="Tamura T."/>
        </authorList>
    </citation>
    <scope>NUCLEOTIDE SEQUENCE [LARGE SCALE GENOMIC DNA]</scope>
    <source>
        <strain evidence="3 4">NBRC 108638</strain>
    </source>
</reference>
<comment type="caution">
    <text evidence="3">The sequence shown here is derived from an EMBL/GenBank/DDBJ whole genome shotgun (WGS) entry which is preliminary data.</text>
</comment>
<evidence type="ECO:0000259" key="2">
    <source>
        <dbReference type="SMART" id="SM00829"/>
    </source>
</evidence>
<dbReference type="InterPro" id="IPR013154">
    <property type="entry name" value="ADH-like_N"/>
</dbReference>
<dbReference type="InterPro" id="IPR020843">
    <property type="entry name" value="ER"/>
</dbReference>
<dbReference type="Gene3D" id="3.40.50.720">
    <property type="entry name" value="NAD(P)-binding Rossmann-like Domain"/>
    <property type="match status" value="1"/>
</dbReference>
<dbReference type="SMART" id="SM00829">
    <property type="entry name" value="PKS_ER"/>
    <property type="match status" value="1"/>
</dbReference>
<keyword evidence="4" id="KW-1185">Reference proteome</keyword>
<dbReference type="Gene3D" id="3.90.180.10">
    <property type="entry name" value="Medium-chain alcohol dehydrogenases, catalytic domain"/>
    <property type="match status" value="1"/>
</dbReference>
<dbReference type="AlphaFoldDB" id="A0A6V8LET9"/>
<dbReference type="SUPFAM" id="SSF51735">
    <property type="entry name" value="NAD(P)-binding Rossmann-fold domains"/>
    <property type="match status" value="1"/>
</dbReference>
<dbReference type="PANTHER" id="PTHR44154:SF1">
    <property type="entry name" value="QUINONE OXIDOREDUCTASE"/>
    <property type="match status" value="1"/>
</dbReference>
<evidence type="ECO:0000256" key="1">
    <source>
        <dbReference type="ARBA" id="ARBA00022857"/>
    </source>
</evidence>
<dbReference type="InterPro" id="IPR036291">
    <property type="entry name" value="NAD(P)-bd_dom_sf"/>
</dbReference>
<dbReference type="InterPro" id="IPR051603">
    <property type="entry name" value="Zinc-ADH_QOR/CCCR"/>
</dbReference>
<dbReference type="Proteomes" id="UP000482960">
    <property type="component" value="Unassembled WGS sequence"/>
</dbReference>
<dbReference type="GO" id="GO:0016491">
    <property type="term" value="F:oxidoreductase activity"/>
    <property type="evidence" value="ECO:0007669"/>
    <property type="project" value="InterPro"/>
</dbReference>
<protein>
    <submittedName>
        <fullName evidence="3">NADPH:quinone reductase</fullName>
    </submittedName>
</protein>
<dbReference type="EMBL" id="BLPG01000001">
    <property type="protein sequence ID" value="GFJ94180.1"/>
    <property type="molecule type" value="Genomic_DNA"/>
</dbReference>